<feature type="transmembrane region" description="Helical" evidence="6">
    <location>
        <begin position="170"/>
        <end position="189"/>
    </location>
</feature>
<evidence type="ECO:0000256" key="6">
    <source>
        <dbReference type="SAM" id="Phobius"/>
    </source>
</evidence>
<evidence type="ECO:0000256" key="4">
    <source>
        <dbReference type="ARBA" id="ARBA00022989"/>
    </source>
</evidence>
<dbReference type="eggNOG" id="COG2244">
    <property type="taxonomic scope" value="Bacteria"/>
</dbReference>
<feature type="transmembrane region" description="Helical" evidence="6">
    <location>
        <begin position="380"/>
        <end position="404"/>
    </location>
</feature>
<dbReference type="AlphaFoldDB" id="D5VJD1"/>
<dbReference type="EMBL" id="CP002008">
    <property type="protein sequence ID" value="ADG10340.1"/>
    <property type="molecule type" value="Genomic_DNA"/>
</dbReference>
<gene>
    <name evidence="7" type="ordered locus">Cseg_1867</name>
</gene>
<feature type="transmembrane region" description="Helical" evidence="6">
    <location>
        <begin position="281"/>
        <end position="307"/>
    </location>
</feature>
<feature type="transmembrane region" description="Helical" evidence="6">
    <location>
        <begin position="356"/>
        <end position="374"/>
    </location>
</feature>
<dbReference type="HOGENOM" id="CLU_660034_0_0_5"/>
<reference evidence="8" key="1">
    <citation type="journal article" date="2011" name="J. Bacteriol.">
        <title>Genome sequences of eight morphologically diverse alphaproteobacteria.</title>
        <authorList>
            <consortium name="US DOE Joint Genome Institute"/>
            <person name="Brown P.J."/>
            <person name="Kysela D.T."/>
            <person name="Buechlein A."/>
            <person name="Hemmerich C."/>
            <person name="Brun Y.V."/>
        </authorList>
    </citation>
    <scope>NUCLEOTIDE SEQUENCE [LARGE SCALE GENOMIC DNA]</scope>
    <source>
        <strain evidence="8">ATCC 21756 / DSM 7131 / JCM 7823 / NBRC 15250 / LMG 17158 / TK0059</strain>
    </source>
</reference>
<protein>
    <recommendedName>
        <fullName evidence="9">Polysaccharide biosynthesis protein</fullName>
    </recommendedName>
</protein>
<dbReference type="RefSeq" id="WP_013078997.1">
    <property type="nucleotide sequence ID" value="NC_014100.1"/>
</dbReference>
<evidence type="ECO:0000256" key="2">
    <source>
        <dbReference type="ARBA" id="ARBA00022475"/>
    </source>
</evidence>
<evidence type="ECO:0008006" key="9">
    <source>
        <dbReference type="Google" id="ProtNLM"/>
    </source>
</evidence>
<dbReference type="InterPro" id="IPR050833">
    <property type="entry name" value="Poly_Biosynth_Transport"/>
</dbReference>
<keyword evidence="3 6" id="KW-0812">Transmembrane</keyword>
<dbReference type="PANTHER" id="PTHR30250:SF11">
    <property type="entry name" value="O-ANTIGEN TRANSPORTER-RELATED"/>
    <property type="match status" value="1"/>
</dbReference>
<keyword evidence="2" id="KW-1003">Cell membrane</keyword>
<evidence type="ECO:0000256" key="5">
    <source>
        <dbReference type="ARBA" id="ARBA00023136"/>
    </source>
</evidence>
<feature type="transmembrane region" description="Helical" evidence="6">
    <location>
        <begin position="12"/>
        <end position="30"/>
    </location>
</feature>
<name>D5VJD1_CAUST</name>
<dbReference type="Proteomes" id="UP000002629">
    <property type="component" value="Chromosome"/>
</dbReference>
<keyword evidence="4 6" id="KW-1133">Transmembrane helix</keyword>
<dbReference type="KEGG" id="cse:Cseg_1867"/>
<organism evidence="7 8">
    <name type="scientific">Caulobacter segnis (strain ATCC 21756 / DSM 7131 / JCM 7823 / NBRC 15250 / LMG 17158 / TK0059)</name>
    <name type="common">Mycoplana segnis</name>
    <dbReference type="NCBI Taxonomy" id="509190"/>
    <lineage>
        <taxon>Bacteria</taxon>
        <taxon>Pseudomonadati</taxon>
        <taxon>Pseudomonadota</taxon>
        <taxon>Alphaproteobacteria</taxon>
        <taxon>Caulobacterales</taxon>
        <taxon>Caulobacteraceae</taxon>
        <taxon>Caulobacter</taxon>
    </lineage>
</organism>
<dbReference type="GO" id="GO:0005886">
    <property type="term" value="C:plasma membrane"/>
    <property type="evidence" value="ECO:0007669"/>
    <property type="project" value="UniProtKB-SubCell"/>
</dbReference>
<sequence>MSRYLISAVEQALWSLLNFGVNLLLIRFVAPDQYGAFVFWASCGFVLSSLQNALTVCHLQALAPGGGLDPKRLPVERLMHGVNAIFLLVAALACLVGAVAWRSVDSPYGALAATLFVPAFLLQQYLRALAFSRGRADVATGQTAGVFALVALLLGEALLRGGKLDADGVLWRLGVAYGLTGALGAVWALRGQGGRLRRYELKAYGDYVRQSGWVFLGVSSTELLTRFYVFVVAGWFGAAALAALSATQQLLRPVPLLAMSWSMVARNDLARRRDHEAWSDFVRILAVAMGGGLVVAAAWTLILHLAWPAIATHLFAGKYLTDRWMVALWGLSAAFTLGQTVVSTGLQVLRAFKPLALANGAASLVAAGGILLVMRGLGPAGAIVGTAAGQLLELAAMTAILMSITAARRRSAPREA</sequence>
<proteinExistence type="predicted"/>
<keyword evidence="5 6" id="KW-0472">Membrane</keyword>
<evidence type="ECO:0000313" key="7">
    <source>
        <dbReference type="EMBL" id="ADG10340.1"/>
    </source>
</evidence>
<feature type="transmembrane region" description="Helical" evidence="6">
    <location>
        <begin position="107"/>
        <end position="126"/>
    </location>
</feature>
<feature type="transmembrane region" description="Helical" evidence="6">
    <location>
        <begin position="138"/>
        <end position="158"/>
    </location>
</feature>
<feature type="transmembrane region" description="Helical" evidence="6">
    <location>
        <begin position="327"/>
        <end position="349"/>
    </location>
</feature>
<evidence type="ECO:0000256" key="3">
    <source>
        <dbReference type="ARBA" id="ARBA00022692"/>
    </source>
</evidence>
<evidence type="ECO:0000256" key="1">
    <source>
        <dbReference type="ARBA" id="ARBA00004651"/>
    </source>
</evidence>
<accession>D5VJD1</accession>
<feature type="transmembrane region" description="Helical" evidence="6">
    <location>
        <begin position="227"/>
        <end position="244"/>
    </location>
</feature>
<feature type="transmembrane region" description="Helical" evidence="6">
    <location>
        <begin position="78"/>
        <end position="101"/>
    </location>
</feature>
<evidence type="ECO:0000313" key="8">
    <source>
        <dbReference type="Proteomes" id="UP000002629"/>
    </source>
</evidence>
<comment type="subcellular location">
    <subcellularLocation>
        <location evidence="1">Cell membrane</location>
        <topology evidence="1">Multi-pass membrane protein</topology>
    </subcellularLocation>
</comment>
<dbReference type="PANTHER" id="PTHR30250">
    <property type="entry name" value="PST FAMILY PREDICTED COLANIC ACID TRANSPORTER"/>
    <property type="match status" value="1"/>
</dbReference>